<organism evidence="1 2">
    <name type="scientific">Eumeta variegata</name>
    <name type="common">Bagworm moth</name>
    <name type="synonym">Eumeta japonica</name>
    <dbReference type="NCBI Taxonomy" id="151549"/>
    <lineage>
        <taxon>Eukaryota</taxon>
        <taxon>Metazoa</taxon>
        <taxon>Ecdysozoa</taxon>
        <taxon>Arthropoda</taxon>
        <taxon>Hexapoda</taxon>
        <taxon>Insecta</taxon>
        <taxon>Pterygota</taxon>
        <taxon>Neoptera</taxon>
        <taxon>Endopterygota</taxon>
        <taxon>Lepidoptera</taxon>
        <taxon>Glossata</taxon>
        <taxon>Ditrysia</taxon>
        <taxon>Tineoidea</taxon>
        <taxon>Psychidae</taxon>
        <taxon>Oiketicinae</taxon>
        <taxon>Eumeta</taxon>
    </lineage>
</organism>
<reference evidence="1 2" key="1">
    <citation type="journal article" date="2019" name="Commun. Biol.">
        <title>The bagworm genome reveals a unique fibroin gene that provides high tensile strength.</title>
        <authorList>
            <person name="Kono N."/>
            <person name="Nakamura H."/>
            <person name="Ohtoshi R."/>
            <person name="Tomita M."/>
            <person name="Numata K."/>
            <person name="Arakawa K."/>
        </authorList>
    </citation>
    <scope>NUCLEOTIDE SEQUENCE [LARGE SCALE GENOMIC DNA]</scope>
</reference>
<evidence type="ECO:0000313" key="2">
    <source>
        <dbReference type="Proteomes" id="UP000299102"/>
    </source>
</evidence>
<protein>
    <submittedName>
        <fullName evidence="1">Uncharacterized protein</fullName>
    </submittedName>
</protein>
<name>A0A4C1W1W4_EUMVA</name>
<dbReference type="EMBL" id="BGZK01000467">
    <property type="protein sequence ID" value="GBP45308.1"/>
    <property type="molecule type" value="Genomic_DNA"/>
</dbReference>
<sequence>MFPRIGSCTLSYAEETSRKAAVIDCPWKKDTRISEIVDHSWSHHGGGPRAMPTTEYFFSGNVLSATDIMVWDRASAQEAESEAEFRQFSKSMVEKIPTIPFSIL</sequence>
<evidence type="ECO:0000313" key="1">
    <source>
        <dbReference type="EMBL" id="GBP45308.1"/>
    </source>
</evidence>
<dbReference type="Proteomes" id="UP000299102">
    <property type="component" value="Unassembled WGS sequence"/>
</dbReference>
<gene>
    <name evidence="1" type="ORF">EVAR_29056_1</name>
</gene>
<accession>A0A4C1W1W4</accession>
<keyword evidence="2" id="KW-1185">Reference proteome</keyword>
<comment type="caution">
    <text evidence="1">The sequence shown here is derived from an EMBL/GenBank/DDBJ whole genome shotgun (WGS) entry which is preliminary data.</text>
</comment>
<proteinExistence type="predicted"/>
<dbReference type="AlphaFoldDB" id="A0A4C1W1W4"/>